<sequence length="186" mass="21106">MTRTERCTTLQDLAHIVAATNTANGWSDDFTIAQIPERIALIHSEVSEASRERNRRKRARELGDVQIRTLHLCELIDPGRIGWFVMRCSCLPDRRPLLPVRLFLRATRPIQDLYLHTIISAALEIYRKTGHNEFCGLLLDKLLDLIDRVNLLLLAELPAGTTPTDLILEINSVNATRGHRHGGLRC</sequence>
<accession>A0ABY7V7I8</accession>
<dbReference type="EMBL" id="CP115167">
    <property type="protein sequence ID" value="WDA60639.1"/>
    <property type="molecule type" value="Genomic_DNA"/>
</dbReference>
<evidence type="ECO:0000313" key="1">
    <source>
        <dbReference type="EMBL" id="WDA60639.1"/>
    </source>
</evidence>
<reference evidence="1 2" key="1">
    <citation type="submission" date="2022-12" db="EMBL/GenBank/DDBJ databases">
        <title>Genome Sequence of Deinococcus aquaticus Type Strain PB314.</title>
        <authorList>
            <person name="Albert C."/>
            <person name="Hill J."/>
            <person name="Boren L."/>
            <person name="Scholz-Ng S."/>
            <person name="Fatema N."/>
            <person name="Grosso R."/>
            <person name="Soboslay E."/>
            <person name="Tuohy J."/>
        </authorList>
    </citation>
    <scope>NUCLEOTIDE SEQUENCE [LARGE SCALE GENOMIC DNA]</scope>
    <source>
        <strain evidence="1 2">PB-314</strain>
        <plasmid evidence="1 2">pDATS02</plasmid>
    </source>
</reference>
<dbReference type="RefSeq" id="WP_273991387.1">
    <property type="nucleotide sequence ID" value="NZ_BAABQT010000029.1"/>
</dbReference>
<keyword evidence="2" id="KW-1185">Reference proteome</keyword>
<organism evidence="1 2">
    <name type="scientific">Deinococcus aquaticus</name>
    <dbReference type="NCBI Taxonomy" id="328692"/>
    <lineage>
        <taxon>Bacteria</taxon>
        <taxon>Thermotogati</taxon>
        <taxon>Deinococcota</taxon>
        <taxon>Deinococci</taxon>
        <taxon>Deinococcales</taxon>
        <taxon>Deinococcaceae</taxon>
        <taxon>Deinococcus</taxon>
    </lineage>
</organism>
<geneLocation type="plasmid" evidence="1 2">
    <name>pDATS02</name>
</geneLocation>
<evidence type="ECO:0000313" key="2">
    <source>
        <dbReference type="Proteomes" id="UP001217044"/>
    </source>
</evidence>
<proteinExistence type="predicted"/>
<protein>
    <submittedName>
        <fullName evidence="1">Uncharacterized protein</fullName>
    </submittedName>
</protein>
<keyword evidence="1" id="KW-0614">Plasmid</keyword>
<name>A0ABY7V7I8_9DEIO</name>
<gene>
    <name evidence="1" type="ORF">M8445_16870</name>
</gene>
<dbReference type="Proteomes" id="UP001217044">
    <property type="component" value="Plasmid pDATS02"/>
</dbReference>